<gene>
    <name evidence="1" type="ORF">OXX778_LOCUS23118</name>
</gene>
<dbReference type="AlphaFoldDB" id="A0A814SF33"/>
<dbReference type="Proteomes" id="UP000663879">
    <property type="component" value="Unassembled WGS sequence"/>
</dbReference>
<comment type="caution">
    <text evidence="1">The sequence shown here is derived from an EMBL/GenBank/DDBJ whole genome shotgun (WGS) entry which is preliminary data.</text>
</comment>
<organism evidence="1 2">
    <name type="scientific">Brachionus calyciflorus</name>
    <dbReference type="NCBI Taxonomy" id="104777"/>
    <lineage>
        <taxon>Eukaryota</taxon>
        <taxon>Metazoa</taxon>
        <taxon>Spiralia</taxon>
        <taxon>Gnathifera</taxon>
        <taxon>Rotifera</taxon>
        <taxon>Eurotatoria</taxon>
        <taxon>Monogononta</taxon>
        <taxon>Pseudotrocha</taxon>
        <taxon>Ploima</taxon>
        <taxon>Brachionidae</taxon>
        <taxon>Brachionus</taxon>
    </lineage>
</organism>
<proteinExistence type="predicted"/>
<evidence type="ECO:0000313" key="2">
    <source>
        <dbReference type="Proteomes" id="UP000663879"/>
    </source>
</evidence>
<name>A0A814SF33_9BILA</name>
<evidence type="ECO:0000313" key="1">
    <source>
        <dbReference type="EMBL" id="CAF1146486.1"/>
    </source>
</evidence>
<dbReference type="EMBL" id="CAJNOC010011208">
    <property type="protein sequence ID" value="CAF1146486.1"/>
    <property type="molecule type" value="Genomic_DNA"/>
</dbReference>
<accession>A0A814SF33</accession>
<keyword evidence="2" id="KW-1185">Reference proteome</keyword>
<protein>
    <submittedName>
        <fullName evidence="1">Uncharacterized protein</fullName>
    </submittedName>
</protein>
<sequence length="154" mass="17726">MAAVLTNFNRGDMDNHFNDVHRRNARGRPMPFLYRMHGRVYYKIAPMFNGKGGNQNLRAVQCLLMDSEQVIYDAMERNFPLNVMLEANRLLRGTIQLIHRMLLDYPLTLRCWMTRNVPLNNTVPLNKQGQRQLATAPVHGEIAAVFSDFDGLPP</sequence>
<reference evidence="1" key="1">
    <citation type="submission" date="2021-02" db="EMBL/GenBank/DDBJ databases">
        <authorList>
            <person name="Nowell W R."/>
        </authorList>
    </citation>
    <scope>NUCLEOTIDE SEQUENCE</scope>
    <source>
        <strain evidence="1">Ploen Becks lab</strain>
    </source>
</reference>